<dbReference type="STRING" id="1517416.IDAT_02085"/>
<gene>
    <name evidence="3" type="ORF">IDAT_02085</name>
</gene>
<proteinExistence type="predicted"/>
<feature type="signal peptide" evidence="1">
    <location>
        <begin position="1"/>
        <end position="21"/>
    </location>
</feature>
<evidence type="ECO:0000313" key="4">
    <source>
        <dbReference type="Proteomes" id="UP000053718"/>
    </source>
</evidence>
<dbReference type="EMBL" id="JPIN01000001">
    <property type="protein sequence ID" value="KFZ29903.1"/>
    <property type="molecule type" value="Genomic_DNA"/>
</dbReference>
<keyword evidence="4" id="KW-1185">Reference proteome</keyword>
<keyword evidence="1" id="KW-0732">Signal</keyword>
<evidence type="ECO:0000259" key="2">
    <source>
        <dbReference type="Pfam" id="PF13372"/>
    </source>
</evidence>
<protein>
    <recommendedName>
        <fullName evidence="2">Alginate export domain-containing protein</fullName>
    </recommendedName>
</protein>
<evidence type="ECO:0000313" key="3">
    <source>
        <dbReference type="EMBL" id="KFZ29903.1"/>
    </source>
</evidence>
<dbReference type="Proteomes" id="UP000053718">
    <property type="component" value="Unassembled WGS sequence"/>
</dbReference>
<feature type="chain" id="PRO_5001901659" description="Alginate export domain-containing protein" evidence="1">
    <location>
        <begin position="22"/>
        <end position="394"/>
    </location>
</feature>
<dbReference type="SUPFAM" id="SSF56935">
    <property type="entry name" value="Porins"/>
    <property type="match status" value="1"/>
</dbReference>
<organism evidence="3 4">
    <name type="scientific">Pseudidiomarina atlantica</name>
    <dbReference type="NCBI Taxonomy" id="1517416"/>
    <lineage>
        <taxon>Bacteria</taxon>
        <taxon>Pseudomonadati</taxon>
        <taxon>Pseudomonadota</taxon>
        <taxon>Gammaproteobacteria</taxon>
        <taxon>Alteromonadales</taxon>
        <taxon>Idiomarinaceae</taxon>
        <taxon>Pseudidiomarina</taxon>
    </lineage>
</organism>
<dbReference type="Pfam" id="PF13372">
    <property type="entry name" value="Alginate_exp"/>
    <property type="match status" value="1"/>
</dbReference>
<dbReference type="Gene3D" id="2.40.160.10">
    <property type="entry name" value="Porin"/>
    <property type="match status" value="1"/>
</dbReference>
<comment type="caution">
    <text evidence="3">The sequence shown here is derived from an EMBL/GenBank/DDBJ whole genome shotgun (WGS) entry which is preliminary data.</text>
</comment>
<dbReference type="InterPro" id="IPR023614">
    <property type="entry name" value="Porin_dom_sf"/>
</dbReference>
<name>A0A094L5E0_9GAMM</name>
<dbReference type="InterPro" id="IPR025388">
    <property type="entry name" value="Alginate_export_dom"/>
</dbReference>
<feature type="domain" description="Alginate export" evidence="2">
    <location>
        <begin position="37"/>
        <end position="162"/>
    </location>
</feature>
<sequence>MALAVAAGLSGAVVTSVSAQATTFAQLQNAIAEGATAITLRYRYEHVDQDSIIKQANASTLLTRLSYKSADFNGFYTVLEFDNVSAIGNQNYNSTVNGHTQYPVVVDPTGSDFNQAHVGYRSEELTVTAGRQRINHGNQRFVGGVGWRQNEQTYDGYRLQYALSADLKVDYSYVYNVNRIFGDDSPNADLHGNLHLLNGIYSLSDDHQLTGFAYELDFDSAHALSTSTYGINYDGKLSAFKVHAAYAQQTDTGANPMGFSTDYYALEVSTLVAKVNVGVGYESLGSDNGVGFSTPLATLHKFQGFTDKFLGTPAQGVNDLYVKASGTYEKLALSAAWHRFKSDVENIDYGNEVNLAASYPLASNVGLLVKYAHYSADSLSDDTSKLWAMLTMKF</sequence>
<reference evidence="3 4" key="1">
    <citation type="submission" date="2014-06" db="EMBL/GenBank/DDBJ databases">
        <title>Draft genome sequence of Idiomarina sp. MCCC 1A10513.</title>
        <authorList>
            <person name="Du J."/>
            <person name="Lai Q."/>
            <person name="Shao Z."/>
        </authorList>
    </citation>
    <scope>NUCLEOTIDE SEQUENCE [LARGE SCALE GENOMIC DNA]</scope>
    <source>
        <strain evidence="3 4">MCCC 1A10513</strain>
    </source>
</reference>
<dbReference type="eggNOG" id="ENOG502Z7YP">
    <property type="taxonomic scope" value="Bacteria"/>
</dbReference>
<dbReference type="AlphaFoldDB" id="A0A094L5E0"/>
<evidence type="ECO:0000256" key="1">
    <source>
        <dbReference type="SAM" id="SignalP"/>
    </source>
</evidence>
<accession>A0A094L5E0</accession>